<dbReference type="EMBL" id="JAPWDQ010000010">
    <property type="protein sequence ID" value="KAJ5477087.1"/>
    <property type="molecule type" value="Genomic_DNA"/>
</dbReference>
<dbReference type="GeneID" id="81627081"/>
<organism evidence="2 3">
    <name type="scientific">Penicillium diatomitis</name>
    <dbReference type="NCBI Taxonomy" id="2819901"/>
    <lineage>
        <taxon>Eukaryota</taxon>
        <taxon>Fungi</taxon>
        <taxon>Dikarya</taxon>
        <taxon>Ascomycota</taxon>
        <taxon>Pezizomycotina</taxon>
        <taxon>Eurotiomycetes</taxon>
        <taxon>Eurotiomycetidae</taxon>
        <taxon>Eurotiales</taxon>
        <taxon>Aspergillaceae</taxon>
        <taxon>Penicillium</taxon>
    </lineage>
</organism>
<keyword evidence="3" id="KW-1185">Reference proteome</keyword>
<evidence type="ECO:0000256" key="1">
    <source>
        <dbReference type="SAM" id="MobiDB-lite"/>
    </source>
</evidence>
<proteinExistence type="predicted"/>
<sequence length="267" mass="30400">MMHSRSHSWNAVLSFSTAYASTADLVNMAQITDLVALEINNETPVNKNTIAFQEHTSTGMDDSLVHSWLQGVQSSGQFQRLQVLRLYEQKGLTSKVFWMLERFPQLKVVVLYRCEEITRCLNQKLGGSKRALLQNGWLIRRFDHLPSGTQEECIVRHLGPLFSMYRTLKNCGRSDGQGAHPTQTPPSPRCPVLEFAIPHLDYADSDKISRRARYAAKSIFIVTRSGESHPKRQAPVEERQPRDRGKRVMRQQGSKNAMDVLNDFLAM</sequence>
<protein>
    <submittedName>
        <fullName evidence="2">Uncharacterized protein</fullName>
    </submittedName>
</protein>
<reference evidence="2" key="1">
    <citation type="submission" date="2022-12" db="EMBL/GenBank/DDBJ databases">
        <authorList>
            <person name="Petersen C."/>
        </authorList>
    </citation>
    <scope>NUCLEOTIDE SEQUENCE</scope>
    <source>
        <strain evidence="2">IBT 30728</strain>
    </source>
</reference>
<reference evidence="2" key="2">
    <citation type="journal article" date="2023" name="IMA Fungus">
        <title>Comparative genomic study of the Penicillium genus elucidates a diverse pangenome and 15 lateral gene transfer events.</title>
        <authorList>
            <person name="Petersen C."/>
            <person name="Sorensen T."/>
            <person name="Nielsen M.R."/>
            <person name="Sondergaard T.E."/>
            <person name="Sorensen J.L."/>
            <person name="Fitzpatrick D.A."/>
            <person name="Frisvad J.C."/>
            <person name="Nielsen K.L."/>
        </authorList>
    </citation>
    <scope>NUCLEOTIDE SEQUENCE</scope>
    <source>
        <strain evidence="2">IBT 30728</strain>
    </source>
</reference>
<accession>A0A9W9WUV3</accession>
<dbReference type="AlphaFoldDB" id="A0A9W9WUV3"/>
<name>A0A9W9WUV3_9EURO</name>
<dbReference type="RefSeq" id="XP_056787631.1">
    <property type="nucleotide sequence ID" value="XM_056936832.1"/>
</dbReference>
<feature type="compositionally biased region" description="Basic and acidic residues" evidence="1">
    <location>
        <begin position="226"/>
        <end position="243"/>
    </location>
</feature>
<feature type="region of interest" description="Disordered" evidence="1">
    <location>
        <begin position="225"/>
        <end position="254"/>
    </location>
</feature>
<comment type="caution">
    <text evidence="2">The sequence shown here is derived from an EMBL/GenBank/DDBJ whole genome shotgun (WGS) entry which is preliminary data.</text>
</comment>
<gene>
    <name evidence="2" type="ORF">N7539_007231</name>
</gene>
<dbReference type="Proteomes" id="UP001148312">
    <property type="component" value="Unassembled WGS sequence"/>
</dbReference>
<evidence type="ECO:0000313" key="2">
    <source>
        <dbReference type="EMBL" id="KAJ5477087.1"/>
    </source>
</evidence>
<evidence type="ECO:0000313" key="3">
    <source>
        <dbReference type="Proteomes" id="UP001148312"/>
    </source>
</evidence>